<dbReference type="EMBL" id="RRYP01003777">
    <property type="protein sequence ID" value="TNV83495.1"/>
    <property type="molecule type" value="Genomic_DNA"/>
</dbReference>
<evidence type="ECO:0000313" key="2">
    <source>
        <dbReference type="Proteomes" id="UP000785679"/>
    </source>
</evidence>
<proteinExistence type="predicted"/>
<keyword evidence="2" id="KW-1185">Reference proteome</keyword>
<accession>A0A8J8T6I6</accession>
<sequence>MGFKTKQQLIAYLQNLSASDIAKLGLPVAEASAIMRHSNKSTPYITNNRMFPRLASKYLTLQIVGHAFVQPEAIDHGYLCQGYRLLLIKNYQLFKKCIIMAEKKVIKSVFQLLDERWLSRRYRLCYQYDEDKEKDLIDCITLIGDRLHFHSVQIYQSLLPVFSQFRPIKIKISDCSNISQLFEHIPRSVAELTLYLDSLNTLSFEGVCGGVRKFRKLNLFKCKIYLKILSGFATATETLTIEEESLAEPGVIEFLTQMDCKQIIVSTKNLEDQNLRQFFHCQSKAIKLIQFNQHIYYSQIGLVEWAFKYFTRKCLEKCIQIHMESQIDDLKVFFETLFNGPLKLFKNKNISLYQDFTINYNVCLPIADIHTQSLFTDSLGMAVLALNNCRGLSKLEIGNYEEDCIYQELKVEKLQLQELIIDIDDDIRIPLVSDIVKKSKDTLSSLKCTANSDLSQLRNSTALKILRIGRNIDDVNLEVFRTFDNLEELETVDQMIVSQFNSCQSLKKIISNGYLYQQFDFPQSVTTMSIYFGSTLNKITEFLERNPFVKEIEARVKNNEAAQLLEKFQHVKFCFDFDRMQFFSFKKCYDYLNPECKQIGIPASEPDHILYDLLFKRLPQRESLLVPYLKADLIKGYYTNELIESIRNISPEWMEQLSSFNEFKNCLRQDKLDAAYFDKVFNHQITNSTDAQYLHIIVSAYDEVFKLQADIQKTVIILKAMTSQERKSIKRETFFHQCRNNWMQPLTYEDLKTI</sequence>
<protein>
    <submittedName>
        <fullName evidence="1">Uncharacterized protein</fullName>
    </submittedName>
</protein>
<evidence type="ECO:0000313" key="1">
    <source>
        <dbReference type="EMBL" id="TNV83495.1"/>
    </source>
</evidence>
<dbReference type="Proteomes" id="UP000785679">
    <property type="component" value="Unassembled WGS sequence"/>
</dbReference>
<name>A0A8J8T6I6_HALGN</name>
<reference evidence="1" key="1">
    <citation type="submission" date="2019-06" db="EMBL/GenBank/DDBJ databases">
        <authorList>
            <person name="Zheng W."/>
        </authorList>
    </citation>
    <scope>NUCLEOTIDE SEQUENCE</scope>
    <source>
        <strain evidence="1">QDHG01</strain>
    </source>
</reference>
<organism evidence="1 2">
    <name type="scientific">Halteria grandinella</name>
    <dbReference type="NCBI Taxonomy" id="5974"/>
    <lineage>
        <taxon>Eukaryota</taxon>
        <taxon>Sar</taxon>
        <taxon>Alveolata</taxon>
        <taxon>Ciliophora</taxon>
        <taxon>Intramacronucleata</taxon>
        <taxon>Spirotrichea</taxon>
        <taxon>Stichotrichia</taxon>
        <taxon>Sporadotrichida</taxon>
        <taxon>Halteriidae</taxon>
        <taxon>Halteria</taxon>
    </lineage>
</organism>
<gene>
    <name evidence="1" type="ORF">FGO68_gene10285</name>
</gene>
<dbReference type="AlphaFoldDB" id="A0A8J8T6I6"/>
<comment type="caution">
    <text evidence="1">The sequence shown here is derived from an EMBL/GenBank/DDBJ whole genome shotgun (WGS) entry which is preliminary data.</text>
</comment>